<dbReference type="PANTHER" id="PTHR43198">
    <property type="entry name" value="BIFUNCTIONAL TH2 PROTEIN"/>
    <property type="match status" value="1"/>
</dbReference>
<dbReference type="AlphaFoldDB" id="Q2RSS0"/>
<dbReference type="PANTHER" id="PTHR43198:SF2">
    <property type="entry name" value="SI:CH1073-67J19.1-RELATED"/>
    <property type="match status" value="1"/>
</dbReference>
<organism evidence="2 3">
    <name type="scientific">Rhodospirillum rubrum (strain ATCC 11170 / ATH 1.1.1 / DSM 467 / LMG 4362 / NCIMB 8255 / S1)</name>
    <dbReference type="NCBI Taxonomy" id="269796"/>
    <lineage>
        <taxon>Bacteria</taxon>
        <taxon>Pseudomonadati</taxon>
        <taxon>Pseudomonadota</taxon>
        <taxon>Alphaproteobacteria</taxon>
        <taxon>Rhodospirillales</taxon>
        <taxon>Rhodospirillaceae</taxon>
        <taxon>Rhodospirillum</taxon>
    </lineage>
</organism>
<evidence type="ECO:0000259" key="1">
    <source>
        <dbReference type="Pfam" id="PF03070"/>
    </source>
</evidence>
<feature type="domain" description="Thiaminase-2/PQQC" evidence="1">
    <location>
        <begin position="30"/>
        <end position="228"/>
    </location>
</feature>
<proteinExistence type="predicted"/>
<dbReference type="Gene3D" id="1.20.910.10">
    <property type="entry name" value="Heme oxygenase-like"/>
    <property type="match status" value="1"/>
</dbReference>
<dbReference type="CDD" id="cd19367">
    <property type="entry name" value="TenA_C_ScTHI20-like"/>
    <property type="match status" value="1"/>
</dbReference>
<dbReference type="HOGENOM" id="CLU_077537_1_0_5"/>
<keyword evidence="3" id="KW-1185">Reference proteome</keyword>
<dbReference type="PATRIC" id="fig|269796.9.peg.2112"/>
<evidence type="ECO:0000313" key="2">
    <source>
        <dbReference type="EMBL" id="ABC22825.1"/>
    </source>
</evidence>
<dbReference type="InterPro" id="IPR004305">
    <property type="entry name" value="Thiaminase-2/PQQC"/>
</dbReference>
<dbReference type="InterPro" id="IPR050967">
    <property type="entry name" value="Thiamine_Salvage_TenA"/>
</dbReference>
<dbReference type="EnsemblBacteria" id="ABC22825">
    <property type="protein sequence ID" value="ABC22825"/>
    <property type="gene ID" value="Rru_A2025"/>
</dbReference>
<dbReference type="STRING" id="269796.Rru_A2025"/>
<evidence type="ECO:0000313" key="3">
    <source>
        <dbReference type="Proteomes" id="UP000001929"/>
    </source>
</evidence>
<protein>
    <submittedName>
        <fullName evidence="2">Transcriptional activator, TenA family</fullName>
    </submittedName>
</protein>
<dbReference type="EMBL" id="CP000230">
    <property type="protein sequence ID" value="ABC22825.1"/>
    <property type="molecule type" value="Genomic_DNA"/>
</dbReference>
<dbReference type="KEGG" id="rru:Rru_A2025"/>
<dbReference type="Pfam" id="PF03070">
    <property type="entry name" value="TENA_THI-4"/>
    <property type="match status" value="1"/>
</dbReference>
<accession>Q2RSS0</accession>
<reference evidence="2 3" key="1">
    <citation type="journal article" date="2011" name="Stand. Genomic Sci.">
        <title>Complete genome sequence of Rhodospirillum rubrum type strain (S1).</title>
        <authorList>
            <person name="Munk A.C."/>
            <person name="Copeland A."/>
            <person name="Lucas S."/>
            <person name="Lapidus A."/>
            <person name="Del Rio T.G."/>
            <person name="Barry K."/>
            <person name="Detter J.C."/>
            <person name="Hammon N."/>
            <person name="Israni S."/>
            <person name="Pitluck S."/>
            <person name="Brettin T."/>
            <person name="Bruce D."/>
            <person name="Han C."/>
            <person name="Tapia R."/>
            <person name="Gilna P."/>
            <person name="Schmutz J."/>
            <person name="Larimer F."/>
            <person name="Land M."/>
            <person name="Kyrpides N.C."/>
            <person name="Mavromatis K."/>
            <person name="Richardson P."/>
            <person name="Rohde M."/>
            <person name="Goker M."/>
            <person name="Klenk H.P."/>
            <person name="Zhang Y."/>
            <person name="Roberts G.P."/>
            <person name="Reslewic S."/>
            <person name="Schwartz D.C."/>
        </authorList>
    </citation>
    <scope>NUCLEOTIDE SEQUENCE [LARGE SCALE GENOMIC DNA]</scope>
    <source>
        <strain evidence="3">ATCC 11170 / ATH 1.1.1 / DSM 467 / LMG 4362 / NCIMB 8255 / S1</strain>
    </source>
</reference>
<dbReference type="PhylomeDB" id="Q2RSS0"/>
<name>Q2RSS0_RHORT</name>
<dbReference type="eggNOG" id="COG0819">
    <property type="taxonomic scope" value="Bacteria"/>
</dbReference>
<dbReference type="SUPFAM" id="SSF48613">
    <property type="entry name" value="Heme oxygenase-like"/>
    <property type="match status" value="1"/>
</dbReference>
<sequence length="232" mass="25545">MKRYPGEAVPGLIPQDSLFARLRGACATEWQAYTGHAFVRQMGEGSLREECFRHYLGQDYLFLIQFARAYALAAYKAEALADLRTAGLGMAAILDEMRLHVSLCQRWGLGPADLEALPEARATIAYTRYVLDKGLAGDLLDLHVALSPCVVGYAEIALTLRQSLSEDHPYAEWIGEYAGEAYQGVARSAVATLDRLLVERGGIGRMPALIATFRQATRLEADFWQMGLTLSA</sequence>
<dbReference type="GO" id="GO:0005829">
    <property type="term" value="C:cytosol"/>
    <property type="evidence" value="ECO:0007669"/>
    <property type="project" value="TreeGrafter"/>
</dbReference>
<gene>
    <name evidence="2" type="ordered locus">Rru_A2025</name>
</gene>
<dbReference type="InterPro" id="IPR016084">
    <property type="entry name" value="Haem_Oase-like_multi-hlx"/>
</dbReference>
<dbReference type="RefSeq" id="WP_011389778.1">
    <property type="nucleotide sequence ID" value="NC_007643.1"/>
</dbReference>
<dbReference type="Proteomes" id="UP000001929">
    <property type="component" value="Chromosome"/>
</dbReference>